<protein>
    <submittedName>
        <fullName evidence="2">Uncharacterized protein</fullName>
    </submittedName>
</protein>
<keyword evidence="3" id="KW-1185">Reference proteome</keyword>
<proteinExistence type="predicted"/>
<organism evidence="2 3">
    <name type="scientific">Kibdelosporangium phytohabitans</name>
    <dbReference type="NCBI Taxonomy" id="860235"/>
    <lineage>
        <taxon>Bacteria</taxon>
        <taxon>Bacillati</taxon>
        <taxon>Actinomycetota</taxon>
        <taxon>Actinomycetes</taxon>
        <taxon>Pseudonocardiales</taxon>
        <taxon>Pseudonocardiaceae</taxon>
        <taxon>Kibdelosporangium</taxon>
    </lineage>
</organism>
<reference evidence="2 3" key="1">
    <citation type="submission" date="2015-07" db="EMBL/GenBank/DDBJ databases">
        <title>Genome sequencing of Kibdelosporangium phytohabitans.</title>
        <authorList>
            <person name="Qin S."/>
            <person name="Xing K."/>
        </authorList>
    </citation>
    <scope>NUCLEOTIDE SEQUENCE [LARGE SCALE GENOMIC DNA]</scope>
    <source>
        <strain evidence="2 3">KLBMP1111</strain>
    </source>
</reference>
<evidence type="ECO:0000313" key="2">
    <source>
        <dbReference type="EMBL" id="ALG11975.1"/>
    </source>
</evidence>
<accession>A0A0N7F4P1</accession>
<sequence>MIALHAGTGKTCSEGLLDRFPHAISLVSAMDHTPGRGQSAKPGPGGSRCGPGPAPTTKPSTTG</sequence>
<evidence type="ECO:0000313" key="3">
    <source>
        <dbReference type="Proteomes" id="UP000063699"/>
    </source>
</evidence>
<dbReference type="EMBL" id="CP012752">
    <property type="protein sequence ID" value="ALG11975.1"/>
    <property type="molecule type" value="Genomic_DNA"/>
</dbReference>
<dbReference type="AlphaFoldDB" id="A0A0N7F4P1"/>
<gene>
    <name evidence="2" type="ORF">AOZ06_38470</name>
</gene>
<dbReference type="Proteomes" id="UP000063699">
    <property type="component" value="Chromosome"/>
</dbReference>
<feature type="region of interest" description="Disordered" evidence="1">
    <location>
        <begin position="29"/>
        <end position="63"/>
    </location>
</feature>
<dbReference type="STRING" id="860235.AOZ06_38470"/>
<evidence type="ECO:0000256" key="1">
    <source>
        <dbReference type="SAM" id="MobiDB-lite"/>
    </source>
</evidence>
<name>A0A0N7F4P1_9PSEU</name>
<dbReference type="KEGG" id="kphy:AOZ06_38470"/>